<dbReference type="EMBL" id="CP138580">
    <property type="protein sequence ID" value="WPG97700.1"/>
    <property type="molecule type" value="Genomic_DNA"/>
</dbReference>
<feature type="domain" description="VOC" evidence="2">
    <location>
        <begin position="2"/>
        <end position="117"/>
    </location>
</feature>
<accession>A0AAQ3M0Q8</accession>
<reference evidence="3 4" key="1">
    <citation type="submission" date="2023-11" db="EMBL/GenBank/DDBJ databases">
        <title>An acidophilic fungus is an integral part of prey digestion in a carnivorous sundew plant.</title>
        <authorList>
            <person name="Tsai I.J."/>
        </authorList>
    </citation>
    <scope>NUCLEOTIDE SEQUENCE [LARGE SCALE GENOMIC DNA]</scope>
    <source>
        <strain evidence="3">169a</strain>
    </source>
</reference>
<dbReference type="PANTHER" id="PTHR35006:SF3">
    <property type="entry name" value="GLYOXALASE FAMILY PROTEIN (AFU_ORTHOLOGUE AFUA_3G06020)"/>
    <property type="match status" value="1"/>
</dbReference>
<evidence type="ECO:0000259" key="2">
    <source>
        <dbReference type="PROSITE" id="PS51819"/>
    </source>
</evidence>
<dbReference type="Proteomes" id="UP001303373">
    <property type="component" value="Chromosome 1"/>
</dbReference>
<feature type="compositionally biased region" description="Basic and acidic residues" evidence="1">
    <location>
        <begin position="363"/>
        <end position="372"/>
    </location>
</feature>
<dbReference type="InterPro" id="IPR037523">
    <property type="entry name" value="VOC_core"/>
</dbReference>
<feature type="region of interest" description="Disordered" evidence="1">
    <location>
        <begin position="591"/>
        <end position="710"/>
    </location>
</feature>
<evidence type="ECO:0000313" key="4">
    <source>
        <dbReference type="Proteomes" id="UP001303373"/>
    </source>
</evidence>
<feature type="region of interest" description="Disordered" evidence="1">
    <location>
        <begin position="211"/>
        <end position="278"/>
    </location>
</feature>
<feature type="compositionally biased region" description="Basic residues" evidence="1">
    <location>
        <begin position="538"/>
        <end position="552"/>
    </location>
</feature>
<feature type="compositionally biased region" description="Polar residues" evidence="1">
    <location>
        <begin position="267"/>
        <end position="278"/>
    </location>
</feature>
<proteinExistence type="predicted"/>
<feature type="compositionally biased region" description="Basic residues" evidence="1">
    <location>
        <begin position="642"/>
        <end position="653"/>
    </location>
</feature>
<organism evidence="3 4">
    <name type="scientific">Acrodontium crateriforme</name>
    <dbReference type="NCBI Taxonomy" id="150365"/>
    <lineage>
        <taxon>Eukaryota</taxon>
        <taxon>Fungi</taxon>
        <taxon>Dikarya</taxon>
        <taxon>Ascomycota</taxon>
        <taxon>Pezizomycotina</taxon>
        <taxon>Dothideomycetes</taxon>
        <taxon>Dothideomycetidae</taxon>
        <taxon>Mycosphaerellales</taxon>
        <taxon>Teratosphaeriaceae</taxon>
        <taxon>Acrodontium</taxon>
    </lineage>
</organism>
<feature type="compositionally biased region" description="Basic and acidic residues" evidence="1">
    <location>
        <begin position="211"/>
        <end position="240"/>
    </location>
</feature>
<feature type="compositionally biased region" description="Basic and acidic residues" evidence="1">
    <location>
        <begin position="654"/>
        <end position="669"/>
    </location>
</feature>
<keyword evidence="4" id="KW-1185">Reference proteome</keyword>
<dbReference type="PROSITE" id="PS51819">
    <property type="entry name" value="VOC"/>
    <property type="match status" value="1"/>
</dbReference>
<dbReference type="Gene3D" id="3.10.180.10">
    <property type="entry name" value="2,3-Dihydroxybiphenyl 1,2-Dioxygenase, domain 1"/>
    <property type="match status" value="1"/>
</dbReference>
<dbReference type="InterPro" id="IPR029068">
    <property type="entry name" value="Glyas_Bleomycin-R_OHBP_Dase"/>
</dbReference>
<feature type="region of interest" description="Disordered" evidence="1">
    <location>
        <begin position="316"/>
        <end position="579"/>
    </location>
</feature>
<dbReference type="PANTHER" id="PTHR35006">
    <property type="entry name" value="GLYOXALASE FAMILY PROTEIN (AFU_ORTHOLOGUE AFUA_5G14830)"/>
    <property type="match status" value="1"/>
</dbReference>
<feature type="compositionally biased region" description="Basic and acidic residues" evidence="1">
    <location>
        <begin position="694"/>
        <end position="704"/>
    </location>
</feature>
<dbReference type="AlphaFoldDB" id="A0AAQ3M0Q8"/>
<sequence>MPVSHLSLNVGHIPSATSFFLSTLQPLGYRYVGQRGDSIALGVGEADFFLTQQSRRISPTHIAFTANDRLAVRNCYTAALNAGGRPSGTPAYCNNEGTVFNAAVEDLDGNTIEFIYRESLDPLAREDGVPSPASHELLPQTAETMEVPAIRRSVTAPASQSSEFPTRTIVGTILGVAAGAAVVYAMTASERKNARDEDSFKAATERTKSMDAIELRSVKSERSAKPDRRASATDAGEDRQSSTTSRHSRSIKLLDYDRPPSDIPECLQNSQQKSYQRSNTVDAIEYVSASEPQHARQHTTRSPTMIEDHQNHYIEAPPARSSVSSRQSARRDSVISSRSNRTRHSHHASEHSDRQSSANTIKASEHRSRDESPSAAGIPLPASVISARSHRSRHSHHDPELSDKQSSANTIKASEHRSRDESPSAAGIALPASVISSRSHRSRHSHRDHENSDRQSSAHTIKRSEHRSRDESPSAAGIELPASVISSRSHRSRHSHRDSRHSDRQSSANTIKASEHRSRDRSPSAAGIALPASIISSRSHRSRHSHHSHHGSRHSDRRSSTNTIKSSQHRYRDESSAAGIPLPASVATHARSHISAARVPIPESREGEWSDAPEDDSDGLDDAKTVGPEDSISCVDFSTRPSAHKSGTHHSRSMHLESLRSESQSERIARMGNFTSPARSKYSDMTLPVRAKKRTSDKDREYRRGAMSYT</sequence>
<feature type="compositionally biased region" description="Basic residues" evidence="1">
    <location>
        <begin position="488"/>
        <end position="499"/>
    </location>
</feature>
<feature type="compositionally biased region" description="Basic and acidic residues" evidence="1">
    <location>
        <begin position="413"/>
        <end position="422"/>
    </location>
</feature>
<feature type="compositionally biased region" description="Basic and acidic residues" evidence="1">
    <location>
        <begin position="513"/>
        <end position="522"/>
    </location>
</feature>
<dbReference type="SUPFAM" id="SSF54593">
    <property type="entry name" value="Glyoxalase/Bleomycin resistance protein/Dihydroxybiphenyl dioxygenase"/>
    <property type="match status" value="1"/>
</dbReference>
<evidence type="ECO:0000313" key="3">
    <source>
        <dbReference type="EMBL" id="WPG97700.1"/>
    </source>
</evidence>
<protein>
    <recommendedName>
        <fullName evidence="2">VOC domain-containing protein</fullName>
    </recommendedName>
</protein>
<gene>
    <name evidence="3" type="ORF">R9X50_00048100</name>
</gene>
<feature type="compositionally biased region" description="Acidic residues" evidence="1">
    <location>
        <begin position="609"/>
        <end position="620"/>
    </location>
</feature>
<name>A0AAQ3M0Q8_9PEZI</name>
<evidence type="ECO:0000256" key="1">
    <source>
        <dbReference type="SAM" id="MobiDB-lite"/>
    </source>
</evidence>